<feature type="compositionally biased region" description="Basic and acidic residues" evidence="8">
    <location>
        <begin position="165"/>
        <end position="175"/>
    </location>
</feature>
<keyword evidence="3" id="KW-0808">Transferase</keyword>
<dbReference type="PANTHER" id="PTHR41533:SF2">
    <property type="entry name" value="BLR7131 PROTEIN"/>
    <property type="match status" value="1"/>
</dbReference>
<dbReference type="UniPathway" id="UPA00219"/>
<dbReference type="STRING" id="29421.B2M20_05415"/>
<evidence type="ECO:0000313" key="11">
    <source>
        <dbReference type="EMBL" id="OPH83756.1"/>
    </source>
</evidence>
<feature type="region of interest" description="Disordered" evidence="8">
    <location>
        <begin position="51"/>
        <end position="218"/>
    </location>
</feature>
<dbReference type="CDD" id="cd16913">
    <property type="entry name" value="YkuD_like"/>
    <property type="match status" value="1"/>
</dbReference>
<dbReference type="Gene3D" id="1.10.101.10">
    <property type="entry name" value="PGBD-like superfamily/PGBD"/>
    <property type="match status" value="1"/>
</dbReference>
<sequence length="784" mass="85649">MRDYPTNRRGFDRILTVLAATFLAVSTSAAFAQADVAKKSASELAIDAAIPTPEPANIPPPTAADFKADDVQPAPPVVRESKPDDQKTETRATDPKPADSKAADTATSHSDTSTNATASSDAKPSSVQPGPNPETTETKLDEPKTTAAKPDDVTAAPSDGIKTNEAMKDEPKKDATATITPAAAPSQAETGSATATDQPSEPVKAANIVPPADQPVAEKLRPLLDTEATKFFDRKAERAAIEKFYAARSYAPLWTEGGTLNAQAKGVIARLRDAAADGLNPADYPVPNFAAASSPDQLAEADLKLTASMMDYARQAQSGRMHWSQVSADIQYPEHPVDPEQVLANVTTAKDSSAALDSYNPPHKLYRELKQKLAELRGVGDGPVTQIADGPALRYTPARGKKHPAVVMEDPRVPILRAKLGVSENADDTHYDAKVAAAVRKFQANADLKATGVLDERTIKAINSPKRDRQIDTVIVNMERWRWLPRELGAPSLGDAYAILNIPDYSLRVMQHGTPIWTTRVVVGKPGVHATPLLTETMKYITVNPTWNVPPSIIYKEYLPALQQDPTVLERMGLKLERDRNGGIHISQPPGERNALGRIRFNFPNKFLVYQHDTPDKHLFAKETRAFSHGCMRVQNPDQYAATLLNIALPQEHYTPEKVRSMYGRNEFDIKFPTPIPVHITYQTAFVDHAGKLQLRADVYGRDAKILALLQNSSGRDLETVIAHAQPSYSRPRGSIPQQGVAFNENRGFGGGFDNSGPSFFERLFGVQTPPPQMDDRRRRIYGR</sequence>
<feature type="chain" id="PRO_5012008240" evidence="9">
    <location>
        <begin position="33"/>
        <end position="784"/>
    </location>
</feature>
<comment type="pathway">
    <text evidence="1 7">Cell wall biogenesis; peptidoglycan biosynthesis.</text>
</comment>
<dbReference type="Pfam" id="PF20142">
    <property type="entry name" value="Scaffold"/>
    <property type="match status" value="1"/>
</dbReference>
<accession>A0A1V4I0J8</accession>
<feature type="compositionally biased region" description="Polar residues" evidence="8">
    <location>
        <begin position="123"/>
        <end position="135"/>
    </location>
</feature>
<organism evidence="11 12">
    <name type="scientific">Nitrobacter vulgaris</name>
    <dbReference type="NCBI Taxonomy" id="29421"/>
    <lineage>
        <taxon>Bacteria</taxon>
        <taxon>Pseudomonadati</taxon>
        <taxon>Pseudomonadota</taxon>
        <taxon>Alphaproteobacteria</taxon>
        <taxon>Hyphomicrobiales</taxon>
        <taxon>Nitrobacteraceae</taxon>
        <taxon>Nitrobacter</taxon>
    </lineage>
</organism>
<dbReference type="Proteomes" id="UP000189940">
    <property type="component" value="Unassembled WGS sequence"/>
</dbReference>
<evidence type="ECO:0000256" key="2">
    <source>
        <dbReference type="ARBA" id="ARBA00005992"/>
    </source>
</evidence>
<evidence type="ECO:0000313" key="12">
    <source>
        <dbReference type="Proteomes" id="UP000189940"/>
    </source>
</evidence>
<keyword evidence="6 7" id="KW-0961">Cell wall biogenesis/degradation</keyword>
<comment type="similarity">
    <text evidence="2">Belongs to the YkuD family.</text>
</comment>
<keyword evidence="4 7" id="KW-0133">Cell shape</keyword>
<feature type="active site" description="Nucleophile" evidence="7">
    <location>
        <position position="631"/>
    </location>
</feature>
<dbReference type="AlphaFoldDB" id="A0A1V4I0J8"/>
<dbReference type="InterPro" id="IPR005490">
    <property type="entry name" value="LD_TPept_cat_dom"/>
</dbReference>
<dbReference type="GO" id="GO:0008360">
    <property type="term" value="P:regulation of cell shape"/>
    <property type="evidence" value="ECO:0007669"/>
    <property type="project" value="UniProtKB-UniRule"/>
</dbReference>
<keyword evidence="12" id="KW-1185">Reference proteome</keyword>
<dbReference type="InterPro" id="IPR002477">
    <property type="entry name" value="Peptidoglycan-bd-like"/>
</dbReference>
<reference evidence="11 12" key="1">
    <citation type="submission" date="2017-02" db="EMBL/GenBank/DDBJ databases">
        <title>Genome sequence of the nitrite-oxidizing bacterium Nitrobacter vulgaris strain Ab1.</title>
        <authorList>
            <person name="Mellbye B.L."/>
            <person name="Davis E.W."/>
            <person name="Spieck E."/>
            <person name="Chang J.H."/>
            <person name="Bottomley P.J."/>
            <person name="Sayavedra-Soto L.A."/>
        </authorList>
    </citation>
    <scope>NUCLEOTIDE SEQUENCE [LARGE SCALE GENOMIC DNA]</scope>
    <source>
        <strain evidence="11 12">Ab1</strain>
    </source>
</reference>
<evidence type="ECO:0000256" key="3">
    <source>
        <dbReference type="ARBA" id="ARBA00022679"/>
    </source>
</evidence>
<evidence type="ECO:0000256" key="6">
    <source>
        <dbReference type="ARBA" id="ARBA00023316"/>
    </source>
</evidence>
<evidence type="ECO:0000256" key="5">
    <source>
        <dbReference type="ARBA" id="ARBA00022984"/>
    </source>
</evidence>
<feature type="active site" description="Proton donor/acceptor" evidence="7">
    <location>
        <position position="612"/>
    </location>
</feature>
<name>A0A1V4I0J8_NITVU</name>
<dbReference type="InterPro" id="IPR036366">
    <property type="entry name" value="PGBDSf"/>
</dbReference>
<dbReference type="InterPro" id="IPR052905">
    <property type="entry name" value="LD-transpeptidase_YkuD-like"/>
</dbReference>
<dbReference type="OrthoDB" id="9778545at2"/>
<dbReference type="GO" id="GO:0016740">
    <property type="term" value="F:transferase activity"/>
    <property type="evidence" value="ECO:0007669"/>
    <property type="project" value="UniProtKB-KW"/>
</dbReference>
<evidence type="ECO:0000256" key="8">
    <source>
        <dbReference type="SAM" id="MobiDB-lite"/>
    </source>
</evidence>
<dbReference type="PANTHER" id="PTHR41533">
    <property type="entry name" value="L,D-TRANSPEPTIDASE HI_1667-RELATED"/>
    <property type="match status" value="1"/>
</dbReference>
<evidence type="ECO:0000259" key="10">
    <source>
        <dbReference type="PROSITE" id="PS52029"/>
    </source>
</evidence>
<dbReference type="Gene3D" id="2.40.440.10">
    <property type="entry name" value="L,D-transpeptidase catalytic domain-like"/>
    <property type="match status" value="1"/>
</dbReference>
<dbReference type="RefSeq" id="WP_079446056.1">
    <property type="nucleotide sequence ID" value="NZ_MWPQ01000024.1"/>
</dbReference>
<feature type="domain" description="L,D-TPase catalytic" evidence="10">
    <location>
        <begin position="496"/>
        <end position="662"/>
    </location>
</feature>
<evidence type="ECO:0000256" key="4">
    <source>
        <dbReference type="ARBA" id="ARBA00022960"/>
    </source>
</evidence>
<protein>
    <submittedName>
        <fullName evidence="11">Murein L,D-transpeptidase</fullName>
    </submittedName>
</protein>
<keyword evidence="9" id="KW-0732">Signal</keyword>
<comment type="caution">
    <text evidence="11">The sequence shown here is derived from an EMBL/GenBank/DDBJ whole genome shotgun (WGS) entry which is preliminary data.</text>
</comment>
<dbReference type="InterPro" id="IPR036365">
    <property type="entry name" value="PGBD-like_sf"/>
</dbReference>
<dbReference type="Pfam" id="PF03734">
    <property type="entry name" value="YkuD"/>
    <property type="match status" value="1"/>
</dbReference>
<dbReference type="GO" id="GO:0004180">
    <property type="term" value="F:carboxypeptidase activity"/>
    <property type="evidence" value="ECO:0007669"/>
    <property type="project" value="UniProtKB-ARBA"/>
</dbReference>
<feature type="compositionally biased region" description="Low complexity" evidence="8">
    <location>
        <begin position="176"/>
        <end position="185"/>
    </location>
</feature>
<proteinExistence type="inferred from homology"/>
<feature type="compositionally biased region" description="Low complexity" evidence="8">
    <location>
        <begin position="103"/>
        <end position="122"/>
    </location>
</feature>
<evidence type="ECO:0000256" key="1">
    <source>
        <dbReference type="ARBA" id="ARBA00004752"/>
    </source>
</evidence>
<evidence type="ECO:0000256" key="7">
    <source>
        <dbReference type="PROSITE-ProRule" id="PRU01373"/>
    </source>
</evidence>
<dbReference type="GO" id="GO:0071555">
    <property type="term" value="P:cell wall organization"/>
    <property type="evidence" value="ECO:0007669"/>
    <property type="project" value="UniProtKB-UniRule"/>
</dbReference>
<feature type="compositionally biased region" description="Basic and acidic residues" evidence="8">
    <location>
        <begin position="79"/>
        <end position="102"/>
    </location>
</feature>
<dbReference type="EMBL" id="MWPQ01000024">
    <property type="protein sequence ID" value="OPH83756.1"/>
    <property type="molecule type" value="Genomic_DNA"/>
</dbReference>
<dbReference type="InterPro" id="IPR038063">
    <property type="entry name" value="Transpep_catalytic_dom"/>
</dbReference>
<dbReference type="PROSITE" id="PS52029">
    <property type="entry name" value="LD_TPASE"/>
    <property type="match status" value="1"/>
</dbReference>
<feature type="compositionally biased region" description="Basic and acidic residues" evidence="8">
    <location>
        <begin position="136"/>
        <end position="152"/>
    </location>
</feature>
<feature type="compositionally biased region" description="Polar residues" evidence="8">
    <location>
        <begin position="187"/>
        <end position="199"/>
    </location>
</feature>
<feature type="signal peptide" evidence="9">
    <location>
        <begin position="1"/>
        <end position="32"/>
    </location>
</feature>
<dbReference type="SUPFAM" id="SSF47090">
    <property type="entry name" value="PGBD-like"/>
    <property type="match status" value="1"/>
</dbReference>
<evidence type="ECO:0000256" key="9">
    <source>
        <dbReference type="SAM" id="SignalP"/>
    </source>
</evidence>
<keyword evidence="5 7" id="KW-0573">Peptidoglycan synthesis</keyword>
<feature type="compositionally biased region" description="Pro residues" evidence="8">
    <location>
        <begin position="52"/>
        <end position="62"/>
    </location>
</feature>
<dbReference type="GO" id="GO:0009252">
    <property type="term" value="P:peptidoglycan biosynthetic process"/>
    <property type="evidence" value="ECO:0007669"/>
    <property type="project" value="UniProtKB-UniPathway"/>
</dbReference>
<gene>
    <name evidence="11" type="ORF">B2M20_05415</name>
</gene>
<dbReference type="Pfam" id="PF01471">
    <property type="entry name" value="PG_binding_1"/>
    <property type="match status" value="1"/>
</dbReference>
<dbReference type="InterPro" id="IPR045380">
    <property type="entry name" value="LD_TPept_scaffold_dom"/>
</dbReference>
<dbReference type="SUPFAM" id="SSF141523">
    <property type="entry name" value="L,D-transpeptidase catalytic domain-like"/>
    <property type="match status" value="1"/>
</dbReference>